<dbReference type="Pfam" id="PF13578">
    <property type="entry name" value="Methyltransf_24"/>
    <property type="match status" value="1"/>
</dbReference>
<organism evidence="1">
    <name type="scientific">viral metagenome</name>
    <dbReference type="NCBI Taxonomy" id="1070528"/>
    <lineage>
        <taxon>unclassified sequences</taxon>
        <taxon>metagenomes</taxon>
        <taxon>organismal metagenomes</taxon>
    </lineage>
</organism>
<dbReference type="Gene3D" id="3.40.50.150">
    <property type="entry name" value="Vaccinia Virus protein VP39"/>
    <property type="match status" value="1"/>
</dbReference>
<sequence>MFCLKEVEEYFTRMIPTYTVESSRAPTDLCFLGAKYGTDKSPFNTVGHRHPYTPIYSFLFAPYRHRPIQFGEIGVAGGASVAMWSQYFTPAAKLAFYDCDNNFLANARGFGIPNASFTNMNVNDVVSIRAGLGVTGSMFDLLIDDSSHNVADQKNILEVAIDFMNPGGLLIVEDVFRNVEDKDYLAIIEPIKEKLSFYAFFMAEHTNKWSPGWDNDKILMMVRK</sequence>
<evidence type="ECO:0008006" key="2">
    <source>
        <dbReference type="Google" id="ProtNLM"/>
    </source>
</evidence>
<name>A0A6C0BJ24_9ZZZZ</name>
<proteinExistence type="predicted"/>
<evidence type="ECO:0000313" key="1">
    <source>
        <dbReference type="EMBL" id="QHS92060.1"/>
    </source>
</evidence>
<dbReference type="AlphaFoldDB" id="A0A6C0BJ24"/>
<reference evidence="1" key="1">
    <citation type="journal article" date="2020" name="Nature">
        <title>Giant virus diversity and host interactions through global metagenomics.</title>
        <authorList>
            <person name="Schulz F."/>
            <person name="Roux S."/>
            <person name="Paez-Espino D."/>
            <person name="Jungbluth S."/>
            <person name="Walsh D.A."/>
            <person name="Denef V.J."/>
            <person name="McMahon K.D."/>
            <person name="Konstantinidis K.T."/>
            <person name="Eloe-Fadrosh E.A."/>
            <person name="Kyrpides N.C."/>
            <person name="Woyke T."/>
        </authorList>
    </citation>
    <scope>NUCLEOTIDE SEQUENCE</scope>
    <source>
        <strain evidence="1">GVMAG-M-3300013285-6</strain>
    </source>
</reference>
<protein>
    <recommendedName>
        <fullName evidence="2">Methyltransferase</fullName>
    </recommendedName>
</protein>
<accession>A0A6C0BJ24</accession>
<dbReference type="InterPro" id="IPR029063">
    <property type="entry name" value="SAM-dependent_MTases_sf"/>
</dbReference>
<dbReference type="EMBL" id="MN739167">
    <property type="protein sequence ID" value="QHS92060.1"/>
    <property type="molecule type" value="Genomic_DNA"/>
</dbReference>
<dbReference type="SUPFAM" id="SSF53335">
    <property type="entry name" value="S-adenosyl-L-methionine-dependent methyltransferases"/>
    <property type="match status" value="1"/>
</dbReference>